<keyword evidence="10" id="KW-0040">ANK repeat</keyword>
<evidence type="ECO:0000256" key="9">
    <source>
        <dbReference type="ARBA" id="ARBA00047597"/>
    </source>
</evidence>
<dbReference type="PROSITE" id="PS50297">
    <property type="entry name" value="ANK_REP_REGION"/>
    <property type="match status" value="1"/>
</dbReference>
<comment type="similarity">
    <text evidence="2 11">Belongs to the Arg-specific ADP-ribosyltransferase family.</text>
</comment>
<dbReference type="SMART" id="SM00248">
    <property type="entry name" value="ANK"/>
    <property type="match status" value="1"/>
</dbReference>
<dbReference type="EC" id="2.4.2.31" evidence="11"/>
<feature type="repeat" description="ANK" evidence="10">
    <location>
        <begin position="44"/>
        <end position="76"/>
    </location>
</feature>
<dbReference type="GO" id="GO:0090729">
    <property type="term" value="F:toxin activity"/>
    <property type="evidence" value="ECO:0007669"/>
    <property type="project" value="UniProtKB-KW"/>
</dbReference>
<proteinExistence type="inferred from homology"/>
<dbReference type="GO" id="GO:0005576">
    <property type="term" value="C:extracellular region"/>
    <property type="evidence" value="ECO:0007669"/>
    <property type="project" value="UniProtKB-SubCell"/>
</dbReference>
<evidence type="ECO:0000313" key="13">
    <source>
        <dbReference type="EMBL" id="CAF3956533.1"/>
    </source>
</evidence>
<comment type="catalytic activity">
    <reaction evidence="9 11">
        <text>L-arginyl-[protein] + NAD(+) = N(omega)-(ADP-D-ribosyl)-L-arginyl-[protein] + nicotinamide + H(+)</text>
        <dbReference type="Rhea" id="RHEA:19149"/>
        <dbReference type="Rhea" id="RHEA-COMP:10532"/>
        <dbReference type="Rhea" id="RHEA-COMP:15087"/>
        <dbReference type="ChEBI" id="CHEBI:15378"/>
        <dbReference type="ChEBI" id="CHEBI:17154"/>
        <dbReference type="ChEBI" id="CHEBI:29965"/>
        <dbReference type="ChEBI" id="CHEBI:57540"/>
        <dbReference type="ChEBI" id="CHEBI:142554"/>
        <dbReference type="EC" id="2.4.2.31"/>
    </reaction>
</comment>
<dbReference type="PROSITE" id="PS51996">
    <property type="entry name" value="TR_MART"/>
    <property type="match status" value="1"/>
</dbReference>
<dbReference type="Pfam" id="PF01129">
    <property type="entry name" value="ART"/>
    <property type="match status" value="1"/>
</dbReference>
<evidence type="ECO:0000313" key="12">
    <source>
        <dbReference type="EMBL" id="CAF1192273.1"/>
    </source>
</evidence>
<organism evidence="12 14">
    <name type="scientific">Didymodactylos carnosus</name>
    <dbReference type="NCBI Taxonomy" id="1234261"/>
    <lineage>
        <taxon>Eukaryota</taxon>
        <taxon>Metazoa</taxon>
        <taxon>Spiralia</taxon>
        <taxon>Gnathifera</taxon>
        <taxon>Rotifera</taxon>
        <taxon>Eurotatoria</taxon>
        <taxon>Bdelloidea</taxon>
        <taxon>Philodinida</taxon>
        <taxon>Philodinidae</taxon>
        <taxon>Didymodactylos</taxon>
    </lineage>
</organism>
<dbReference type="GO" id="GO:0106274">
    <property type="term" value="F:NAD+-protein-arginine ADP-ribosyltransferase activity"/>
    <property type="evidence" value="ECO:0007669"/>
    <property type="project" value="UniProtKB-EC"/>
</dbReference>
<evidence type="ECO:0000256" key="11">
    <source>
        <dbReference type="RuleBase" id="RU361228"/>
    </source>
</evidence>
<accession>A0A814VKV9</accession>
<name>A0A814VKV9_9BILA</name>
<gene>
    <name evidence="12" type="ORF">GPM918_LOCUS23271</name>
    <name evidence="13" type="ORF">SRO942_LOCUS23270</name>
</gene>
<dbReference type="InterPro" id="IPR036770">
    <property type="entry name" value="Ankyrin_rpt-contain_sf"/>
</dbReference>
<dbReference type="PROSITE" id="PS50088">
    <property type="entry name" value="ANK_REPEAT"/>
    <property type="match status" value="1"/>
</dbReference>
<dbReference type="AlphaFoldDB" id="A0A814VKV9"/>
<dbReference type="EMBL" id="CAJOBC010008251">
    <property type="protein sequence ID" value="CAF3956533.1"/>
    <property type="molecule type" value="Genomic_DNA"/>
</dbReference>
<keyword evidence="5 11" id="KW-0328">Glycosyltransferase</keyword>
<dbReference type="Proteomes" id="UP000663829">
    <property type="component" value="Unassembled WGS sequence"/>
</dbReference>
<keyword evidence="14" id="KW-1185">Reference proteome</keyword>
<dbReference type="Pfam" id="PF12796">
    <property type="entry name" value="Ank_2"/>
    <property type="match status" value="1"/>
</dbReference>
<evidence type="ECO:0000256" key="1">
    <source>
        <dbReference type="ARBA" id="ARBA00004613"/>
    </source>
</evidence>
<dbReference type="GO" id="GO:0016779">
    <property type="term" value="F:nucleotidyltransferase activity"/>
    <property type="evidence" value="ECO:0007669"/>
    <property type="project" value="UniProtKB-KW"/>
</dbReference>
<evidence type="ECO:0000256" key="10">
    <source>
        <dbReference type="PROSITE-ProRule" id="PRU00023"/>
    </source>
</evidence>
<evidence type="ECO:0000256" key="8">
    <source>
        <dbReference type="ARBA" id="ARBA00023026"/>
    </source>
</evidence>
<dbReference type="PANTHER" id="PTHR10339">
    <property type="entry name" value="ADP-RIBOSYLTRANSFERASE"/>
    <property type="match status" value="1"/>
</dbReference>
<evidence type="ECO:0000256" key="7">
    <source>
        <dbReference type="ARBA" id="ARBA00022695"/>
    </source>
</evidence>
<dbReference type="PANTHER" id="PTHR10339:SF25">
    <property type="entry name" value="SECRETED EXOENZYME S"/>
    <property type="match status" value="1"/>
</dbReference>
<evidence type="ECO:0000256" key="2">
    <source>
        <dbReference type="ARBA" id="ARBA00009558"/>
    </source>
</evidence>
<evidence type="ECO:0000313" key="14">
    <source>
        <dbReference type="Proteomes" id="UP000663829"/>
    </source>
</evidence>
<keyword evidence="4" id="KW-0800">Toxin</keyword>
<keyword evidence="7" id="KW-0548">Nucleotidyltransferase</keyword>
<sequence length="349" mass="40423">MAAAPPSSSLTNDFYFACRNGDVEKVQQQLPSMTLAEINEIQSNGSTALHAATYYGHREIVKLLLKCGASRSIKNKYKCIPYEETENENIKKLFIRPTPNRFIGNGTGHIDWMKCDDEADEVASDYRYRHSGYGWKEKHFSRRLNFIRDGMSHANLENIQLLLDRAEKEQNPEHLITAYTAESDFYKRLNEDLATTHFDQGSNFGITYFVDFFYNNPEFAKLSYKGKVYRGMTMTRDDLKQYGKGVKLMNKAFMSSTKDRKVAEEFAKKVRVDRQTLEGEHVYLSALCTYEIVNNRTGLDIEQMSEYKHEKEVLIGPYSAFVVVNVKQNDPDYVEIELRECEKKDEEED</sequence>
<evidence type="ECO:0000256" key="4">
    <source>
        <dbReference type="ARBA" id="ARBA00022656"/>
    </source>
</evidence>
<keyword evidence="8" id="KW-0843">Virulence</keyword>
<keyword evidence="6 11" id="KW-0808">Transferase</keyword>
<evidence type="ECO:0000256" key="5">
    <source>
        <dbReference type="ARBA" id="ARBA00022676"/>
    </source>
</evidence>
<protein>
    <recommendedName>
        <fullName evidence="11">NAD(P)(+)--arginine ADP-ribosyltransferase</fullName>
        <ecNumber evidence="11">2.4.2.31</ecNumber>
    </recommendedName>
    <alternativeName>
        <fullName evidence="11">Mono(ADP-ribosyl)transferase</fullName>
    </alternativeName>
</protein>
<dbReference type="InterPro" id="IPR000768">
    <property type="entry name" value="ART"/>
</dbReference>
<evidence type="ECO:0000256" key="3">
    <source>
        <dbReference type="ARBA" id="ARBA00022525"/>
    </source>
</evidence>
<dbReference type="EMBL" id="CAJNOQ010008250">
    <property type="protein sequence ID" value="CAF1192273.1"/>
    <property type="molecule type" value="Genomic_DNA"/>
</dbReference>
<dbReference type="Gene3D" id="3.90.176.10">
    <property type="entry name" value="Toxin ADP-ribosyltransferase, Chain A, domain 1"/>
    <property type="match status" value="1"/>
</dbReference>
<dbReference type="Proteomes" id="UP000681722">
    <property type="component" value="Unassembled WGS sequence"/>
</dbReference>
<dbReference type="InterPro" id="IPR002110">
    <property type="entry name" value="Ankyrin_rpt"/>
</dbReference>
<evidence type="ECO:0000256" key="6">
    <source>
        <dbReference type="ARBA" id="ARBA00022679"/>
    </source>
</evidence>
<keyword evidence="11" id="KW-0520">NAD</keyword>
<dbReference type="InterPro" id="IPR050999">
    <property type="entry name" value="ADP-ribosyltransferase_ARG"/>
</dbReference>
<comment type="subcellular location">
    <subcellularLocation>
        <location evidence="1">Secreted</location>
    </subcellularLocation>
</comment>
<keyword evidence="11" id="KW-0521">NADP</keyword>
<reference evidence="12" key="1">
    <citation type="submission" date="2021-02" db="EMBL/GenBank/DDBJ databases">
        <authorList>
            <person name="Nowell W R."/>
        </authorList>
    </citation>
    <scope>NUCLEOTIDE SEQUENCE</scope>
</reference>
<dbReference type="SUPFAM" id="SSF56399">
    <property type="entry name" value="ADP-ribosylation"/>
    <property type="match status" value="1"/>
</dbReference>
<dbReference type="OrthoDB" id="207120at2759"/>
<dbReference type="SUPFAM" id="SSF48403">
    <property type="entry name" value="Ankyrin repeat"/>
    <property type="match status" value="1"/>
</dbReference>
<comment type="caution">
    <text evidence="12">The sequence shown here is derived from an EMBL/GenBank/DDBJ whole genome shotgun (WGS) entry which is preliminary data.</text>
</comment>
<keyword evidence="3" id="KW-0964">Secreted</keyword>
<dbReference type="GO" id="GO:0003950">
    <property type="term" value="F:NAD+ poly-ADP-ribosyltransferase activity"/>
    <property type="evidence" value="ECO:0007669"/>
    <property type="project" value="TreeGrafter"/>
</dbReference>
<dbReference type="Gene3D" id="1.25.40.20">
    <property type="entry name" value="Ankyrin repeat-containing domain"/>
    <property type="match status" value="1"/>
</dbReference>